<proteinExistence type="predicted"/>
<gene>
    <name evidence="1" type="ORF">GCM10009759_17730</name>
</gene>
<dbReference type="RefSeq" id="WP_344551376.1">
    <property type="nucleotide sequence ID" value="NZ_BAAANS010000009.1"/>
</dbReference>
<reference evidence="1 2" key="1">
    <citation type="journal article" date="2019" name="Int. J. Syst. Evol. Microbiol.">
        <title>The Global Catalogue of Microorganisms (GCM) 10K type strain sequencing project: providing services to taxonomists for standard genome sequencing and annotation.</title>
        <authorList>
            <consortium name="The Broad Institute Genomics Platform"/>
            <consortium name="The Broad Institute Genome Sequencing Center for Infectious Disease"/>
            <person name="Wu L."/>
            <person name="Ma J."/>
        </authorList>
    </citation>
    <scope>NUCLEOTIDE SEQUENCE [LARGE SCALE GENOMIC DNA]</scope>
    <source>
        <strain evidence="1 2">JCM 14559</strain>
    </source>
</reference>
<name>A0ABN2WHI8_9ACTN</name>
<evidence type="ECO:0000313" key="2">
    <source>
        <dbReference type="Proteomes" id="UP001500897"/>
    </source>
</evidence>
<organism evidence="1 2">
    <name type="scientific">Kitasatospora saccharophila</name>
    <dbReference type="NCBI Taxonomy" id="407973"/>
    <lineage>
        <taxon>Bacteria</taxon>
        <taxon>Bacillati</taxon>
        <taxon>Actinomycetota</taxon>
        <taxon>Actinomycetes</taxon>
        <taxon>Kitasatosporales</taxon>
        <taxon>Streptomycetaceae</taxon>
        <taxon>Kitasatospora</taxon>
    </lineage>
</organism>
<dbReference type="EMBL" id="BAAANS010000009">
    <property type="protein sequence ID" value="GAA2092227.1"/>
    <property type="molecule type" value="Genomic_DNA"/>
</dbReference>
<protein>
    <submittedName>
        <fullName evidence="1">Uncharacterized protein</fullName>
    </submittedName>
</protein>
<sequence length="188" mass="20902">MANGVATRKGQEADRTERKNIPALAGNFRKFTETSTFGTLTHRDGWLVTCKMKSTALAICQLFDGTIDEQINEPKGEIFVKTRASCIEISIVATRAVAARSRRIDGAGFEPRAKRPSVDIYFTLLNAECLGIFNYRSSSQSMIDDLSALKRGPNYPPAIIASEFLHYETRSGQTVGYRKISIREIPHP</sequence>
<evidence type="ECO:0000313" key="1">
    <source>
        <dbReference type="EMBL" id="GAA2092227.1"/>
    </source>
</evidence>
<accession>A0ABN2WHI8</accession>
<dbReference type="Proteomes" id="UP001500897">
    <property type="component" value="Unassembled WGS sequence"/>
</dbReference>
<comment type="caution">
    <text evidence="1">The sequence shown here is derived from an EMBL/GenBank/DDBJ whole genome shotgun (WGS) entry which is preliminary data.</text>
</comment>
<keyword evidence="2" id="KW-1185">Reference proteome</keyword>